<accession>A0ABT9VSQ1</accession>
<evidence type="ECO:0000313" key="2">
    <source>
        <dbReference type="Proteomes" id="UP001225646"/>
    </source>
</evidence>
<evidence type="ECO:0000313" key="1">
    <source>
        <dbReference type="EMBL" id="MDQ0164007.1"/>
    </source>
</evidence>
<proteinExistence type="predicted"/>
<gene>
    <name evidence="1" type="ORF">J2S06_003151</name>
</gene>
<keyword evidence="2" id="KW-1185">Reference proteome</keyword>
<sequence>MASDHEIYLIARGLELKVIPITWYLFVAVS</sequence>
<reference evidence="1 2" key="1">
    <citation type="submission" date="2023-07" db="EMBL/GenBank/DDBJ databases">
        <title>Genomic Encyclopedia of Type Strains, Phase IV (KMG-IV): sequencing the most valuable type-strain genomes for metagenomic binning, comparative biology and taxonomic classification.</title>
        <authorList>
            <person name="Goeker M."/>
        </authorList>
    </citation>
    <scope>NUCLEOTIDE SEQUENCE [LARGE SCALE GENOMIC DNA]</scope>
    <source>
        <strain evidence="1 2">DSM 19092</strain>
    </source>
</reference>
<dbReference type="Proteomes" id="UP001225646">
    <property type="component" value="Unassembled WGS sequence"/>
</dbReference>
<protein>
    <submittedName>
        <fullName evidence="1">Uncharacterized protein</fullName>
    </submittedName>
</protein>
<organism evidence="1 2">
    <name type="scientific">Aeribacillus alveayuensis</name>
    <dbReference type="NCBI Taxonomy" id="279215"/>
    <lineage>
        <taxon>Bacteria</taxon>
        <taxon>Bacillati</taxon>
        <taxon>Bacillota</taxon>
        <taxon>Bacilli</taxon>
        <taxon>Bacillales</taxon>
        <taxon>Bacillaceae</taxon>
        <taxon>Aeribacillus</taxon>
    </lineage>
</organism>
<name>A0ABT9VSQ1_9BACI</name>
<dbReference type="EMBL" id="JAUSTR010000037">
    <property type="protein sequence ID" value="MDQ0164007.1"/>
    <property type="molecule type" value="Genomic_DNA"/>
</dbReference>
<comment type="caution">
    <text evidence="1">The sequence shown here is derived from an EMBL/GenBank/DDBJ whole genome shotgun (WGS) entry which is preliminary data.</text>
</comment>